<dbReference type="SUPFAM" id="SSF52058">
    <property type="entry name" value="L domain-like"/>
    <property type="match status" value="1"/>
</dbReference>
<protein>
    <recommendedName>
        <fullName evidence="2">Disease resistance protein At4g27190-like leucine-rich repeats domain-containing protein</fullName>
    </recommendedName>
</protein>
<name>A0AAD9TRN7_9ROSI</name>
<evidence type="ECO:0000259" key="2">
    <source>
        <dbReference type="Pfam" id="PF23247"/>
    </source>
</evidence>
<dbReference type="Proteomes" id="UP001280121">
    <property type="component" value="Unassembled WGS sequence"/>
</dbReference>
<feature type="domain" description="Disease resistance protein At4g27190-like leucine-rich repeats" evidence="2">
    <location>
        <begin position="244"/>
        <end position="349"/>
    </location>
</feature>
<feature type="domain" description="Disease resistance protein At4g27190-like leucine-rich repeats" evidence="2">
    <location>
        <begin position="986"/>
        <end position="1108"/>
    </location>
</feature>
<evidence type="ECO:0000313" key="4">
    <source>
        <dbReference type="Proteomes" id="UP001280121"/>
    </source>
</evidence>
<dbReference type="PANTHER" id="PTHR33463:SF198">
    <property type="entry name" value="RPP4C3"/>
    <property type="match status" value="1"/>
</dbReference>
<accession>A0AAD9TRN7</accession>
<feature type="domain" description="Disease resistance protein At4g27190-like leucine-rich repeats" evidence="2">
    <location>
        <begin position="1109"/>
        <end position="1149"/>
    </location>
</feature>
<keyword evidence="1" id="KW-0611">Plant defense</keyword>
<dbReference type="Gene3D" id="3.80.10.10">
    <property type="entry name" value="Ribonuclease Inhibitor"/>
    <property type="match status" value="5"/>
</dbReference>
<dbReference type="InterPro" id="IPR057135">
    <property type="entry name" value="At4g27190-like_LRR"/>
</dbReference>
<gene>
    <name evidence="3" type="ORF">Ddye_022500</name>
</gene>
<dbReference type="PANTHER" id="PTHR33463">
    <property type="entry name" value="NB-ARC DOMAIN-CONTAINING PROTEIN-RELATED"/>
    <property type="match status" value="1"/>
</dbReference>
<keyword evidence="4" id="KW-1185">Reference proteome</keyword>
<feature type="domain" description="Disease resistance protein At4g27190-like leucine-rich repeats" evidence="2">
    <location>
        <begin position="529"/>
        <end position="605"/>
    </location>
</feature>
<dbReference type="EMBL" id="JANJYI010000007">
    <property type="protein sequence ID" value="KAK2640737.1"/>
    <property type="molecule type" value="Genomic_DNA"/>
</dbReference>
<organism evidence="3 4">
    <name type="scientific">Dipteronia dyeriana</name>
    <dbReference type="NCBI Taxonomy" id="168575"/>
    <lineage>
        <taxon>Eukaryota</taxon>
        <taxon>Viridiplantae</taxon>
        <taxon>Streptophyta</taxon>
        <taxon>Embryophyta</taxon>
        <taxon>Tracheophyta</taxon>
        <taxon>Spermatophyta</taxon>
        <taxon>Magnoliopsida</taxon>
        <taxon>eudicotyledons</taxon>
        <taxon>Gunneridae</taxon>
        <taxon>Pentapetalae</taxon>
        <taxon>rosids</taxon>
        <taxon>malvids</taxon>
        <taxon>Sapindales</taxon>
        <taxon>Sapindaceae</taxon>
        <taxon>Hippocastanoideae</taxon>
        <taxon>Acereae</taxon>
        <taxon>Dipteronia</taxon>
    </lineage>
</organism>
<dbReference type="AlphaFoldDB" id="A0AAD9TRN7"/>
<evidence type="ECO:0000256" key="1">
    <source>
        <dbReference type="ARBA" id="ARBA00022821"/>
    </source>
</evidence>
<reference evidence="3" key="1">
    <citation type="journal article" date="2023" name="Plant J.">
        <title>Genome sequences and population genomics provide insights into the demographic history, inbreeding, and mutation load of two 'living fossil' tree species of Dipteronia.</title>
        <authorList>
            <person name="Feng Y."/>
            <person name="Comes H.P."/>
            <person name="Chen J."/>
            <person name="Zhu S."/>
            <person name="Lu R."/>
            <person name="Zhang X."/>
            <person name="Li P."/>
            <person name="Qiu J."/>
            <person name="Olsen K.M."/>
            <person name="Qiu Y."/>
        </authorList>
    </citation>
    <scope>NUCLEOTIDE SEQUENCE</scope>
    <source>
        <strain evidence="3">KIB01</strain>
    </source>
</reference>
<feature type="domain" description="Disease resistance protein At4g27190-like leucine-rich repeats" evidence="2">
    <location>
        <begin position="391"/>
        <end position="517"/>
    </location>
</feature>
<feature type="domain" description="Disease resistance protein At4g27190-like leucine-rich repeats" evidence="2">
    <location>
        <begin position="831"/>
        <end position="880"/>
    </location>
</feature>
<dbReference type="InterPro" id="IPR050905">
    <property type="entry name" value="Plant_NBS-LRR"/>
</dbReference>
<comment type="caution">
    <text evidence="3">The sequence shown here is derived from an EMBL/GenBank/DDBJ whole genome shotgun (WGS) entry which is preliminary data.</text>
</comment>
<sequence>MVSINVEVVPRNNFELVRLTEYRHWISAFLHDNCISITLHDIGDLPEDLELIEKLSEQIRHLTMLRLLDLTDCSKLSYIPPKVMSSLTKLEALYMGNTSVQWQVERSNIERSNVSIDELKHLQYLTILEIQIPDGKMSKGLLSPQLERYKIFIGSYEWQWNFHSKTSRMLKLKLDTNEGGIISQLKEIRELELLEVSGVRNVLYDLDRNGFSELKHLSVKDNSHLLCIVDSKHSVSCDALPSLESLILLHLNGLENICNGPLGAQFFRRLRSIKVQSCNKLNNIFSFTTDKVLPHLQEIRVSYCNYMEEIFAIGGQDEANNSELVHETIKFSQLCIRKLDTLPRLKSFYCKVKTTSPLRLTSDTNAREIISEEELDIPPSLFNEKVSFPNLENLEIYNINVEKIWHNQFPTMSCVQNLTRLIVNVCGNLKELFSSSMVNSFVQLQYLQICKCPRLEKMVVITEKLKEGEKRDKFSFRQLNHLIIMDLEKLRRLCYGNYIEFPSLKEMRIESCPQLKEFIFDDKVGFPSLEEMKISLMTNLKMIWHNQVAEVSFCKLKSLEVKYCQKLLTVLPSNMFGSLLSLESLHVSECASVEEIFDLQGIKLFEERESIAATQSRELCNTYDPQIMICFANLQKLKVSECQSIENLFSENLKVAMEEANARLVFPKLTFLELDELPKLRTSYPGRHTVEGPVLKELKLQRCGIYDPDEEGQIQQPHFLETLDVYEIHVEKIWYNLRPIISSSVENLTKLVVYDCGNLKELFSSSMVVTKGLRKKERRNTMSFPKLNYLEMKYLAKLTKLCLGYYIEFPSLKEFTIHECPESKAFIFDDKVRYCQKLFSVLPSNMFGRFSSLESLYVTDCGSLEEIFDLQGINYEERHSIAATQSRDPQIMLSFANLQNFEVSYCQSLKNLFSVSMVAKEEPPARFLFPKLSTLKLHELPDLCVLNPSRHTVVGPVLKRLELRHCGEESQMQQPLFLVEEAFPCLEELNLAGKNAMIMWQSQVSECFFHKLKILEVANDESTVLPLSIIQRFPNLEMLSLEESSYEEIFLYKDVQGTPAKMKKLVLYILKDLKYIWKQDSRLDLILQNLEVLRVGSCDSLINLLPPSASFQNLTILEVVSCSSLKYMGTSSTAKSLVQLIKMSISYCEKMTEVVGNQGDLMEDKIIFSNLKKELEVFKSPDIKIFSRGDLTTQILREVKIDEKSVELYHYADLNKAIQQFHGKANDKFP</sequence>
<proteinExistence type="predicted"/>
<dbReference type="SUPFAM" id="SSF52047">
    <property type="entry name" value="RNI-like"/>
    <property type="match status" value="3"/>
</dbReference>
<evidence type="ECO:0000313" key="3">
    <source>
        <dbReference type="EMBL" id="KAK2640737.1"/>
    </source>
</evidence>
<dbReference type="InterPro" id="IPR032675">
    <property type="entry name" value="LRR_dom_sf"/>
</dbReference>
<dbReference type="Pfam" id="PF23247">
    <property type="entry name" value="LRR_RPS2"/>
    <property type="match status" value="6"/>
</dbReference>